<dbReference type="InterPro" id="IPR003673">
    <property type="entry name" value="CoA-Trfase_fam_III"/>
</dbReference>
<dbReference type="PANTHER" id="PTHR48228">
    <property type="entry name" value="SUCCINYL-COA--D-CITRAMALATE COA-TRANSFERASE"/>
    <property type="match status" value="1"/>
</dbReference>
<dbReference type="InterPro" id="IPR044855">
    <property type="entry name" value="CoA-Trfase_III_dom3_sf"/>
</dbReference>
<dbReference type="PANTHER" id="PTHR48228:SF5">
    <property type="entry name" value="ALPHA-METHYLACYL-COA RACEMASE"/>
    <property type="match status" value="1"/>
</dbReference>
<protein>
    <recommendedName>
        <fullName evidence="2">Alpha-methylacyl-CoA racemase</fullName>
    </recommendedName>
</protein>
<dbReference type="GO" id="GO:0003824">
    <property type="term" value="F:catalytic activity"/>
    <property type="evidence" value="ECO:0007669"/>
    <property type="project" value="InterPro"/>
</dbReference>
<evidence type="ECO:0000313" key="1">
    <source>
        <dbReference type="EMBL" id="KKM98357.1"/>
    </source>
</evidence>
<accession>A0A0F9PYW6</accession>
<proteinExistence type="predicted"/>
<dbReference type="InterPro" id="IPR023606">
    <property type="entry name" value="CoA-Trfase_III_dom_1_sf"/>
</dbReference>
<dbReference type="EMBL" id="LAZR01005630">
    <property type="protein sequence ID" value="KKM98357.1"/>
    <property type="molecule type" value="Genomic_DNA"/>
</dbReference>
<gene>
    <name evidence="1" type="ORF">LCGC14_1158800</name>
</gene>
<organism evidence="1">
    <name type="scientific">marine sediment metagenome</name>
    <dbReference type="NCBI Taxonomy" id="412755"/>
    <lineage>
        <taxon>unclassified sequences</taxon>
        <taxon>metagenomes</taxon>
        <taxon>ecological metagenomes</taxon>
    </lineage>
</organism>
<comment type="caution">
    <text evidence="1">The sequence shown here is derived from an EMBL/GenBank/DDBJ whole genome shotgun (WGS) entry which is preliminary data.</text>
</comment>
<dbReference type="SUPFAM" id="SSF89796">
    <property type="entry name" value="CoA-transferase family III (CaiB/BaiF)"/>
    <property type="match status" value="1"/>
</dbReference>
<reference evidence="1" key="1">
    <citation type="journal article" date="2015" name="Nature">
        <title>Complex archaea that bridge the gap between prokaryotes and eukaryotes.</title>
        <authorList>
            <person name="Spang A."/>
            <person name="Saw J.H."/>
            <person name="Jorgensen S.L."/>
            <person name="Zaremba-Niedzwiedzka K."/>
            <person name="Martijn J."/>
            <person name="Lind A.E."/>
            <person name="van Eijk R."/>
            <person name="Schleper C."/>
            <person name="Guy L."/>
            <person name="Ettema T.J."/>
        </authorList>
    </citation>
    <scope>NUCLEOTIDE SEQUENCE</scope>
</reference>
<dbReference type="Gene3D" id="3.30.1540.10">
    <property type="entry name" value="formyl-coa transferase, domain 3"/>
    <property type="match status" value="1"/>
</dbReference>
<dbReference type="InterPro" id="IPR050509">
    <property type="entry name" value="CoA-transferase_III"/>
</dbReference>
<evidence type="ECO:0008006" key="2">
    <source>
        <dbReference type="Google" id="ProtNLM"/>
    </source>
</evidence>
<dbReference type="Gene3D" id="3.40.50.10540">
    <property type="entry name" value="Crotonobetainyl-coa:carnitine coa-transferase, domain 1"/>
    <property type="match status" value="1"/>
</dbReference>
<name>A0A0F9PYW6_9ZZZZ</name>
<dbReference type="Pfam" id="PF02515">
    <property type="entry name" value="CoA_transf_3"/>
    <property type="match status" value="1"/>
</dbReference>
<sequence length="368" mass="39882">MQPLKGIKVLDFSTLLPGPLATLLLAEAGAEIIKVERPGRGDEMRSYTPRFGADSVNFALLNRGKRSITIDLKSPQALEQLTPLIQETDIVVEQFRPGVMDRLGLGYEQLSSLNPGIIYCSITGYGQSGPKARAAAHDLNYIAETGLLGLSAGADGAPILPPALIADIAGGAYPAIMNILLALRTRDQSGDGCHLDISMADGMFTFMYWALGEAQATNHWPRPGDELVTGGSPRYQVYRTSDNRFVAAAPLEQKFWGNFCQLIDLPAEYRDDENHEAEVKKAVAEKIAQAPASYWSECFAGQDVCCSVVATLAEAIEGPHFQHRKLFQYSISSDTGQSINALPVPVAPGFREVPRKTGYPGLGENNER</sequence>
<dbReference type="AlphaFoldDB" id="A0A0F9PYW6"/>